<dbReference type="RefSeq" id="WP_344311498.1">
    <property type="nucleotide sequence ID" value="NZ_BAAANY010000012.1"/>
</dbReference>
<keyword evidence="3" id="KW-0731">Sigma factor</keyword>
<dbReference type="EMBL" id="BAAANY010000012">
    <property type="protein sequence ID" value="GAA1684379.1"/>
    <property type="molecule type" value="Genomic_DNA"/>
</dbReference>
<evidence type="ECO:0000256" key="5">
    <source>
        <dbReference type="ARBA" id="ARBA00023163"/>
    </source>
</evidence>
<keyword evidence="5" id="KW-0804">Transcription</keyword>
<organism evidence="8 9">
    <name type="scientific">Fodinicola feengrottensis</name>
    <dbReference type="NCBI Taxonomy" id="435914"/>
    <lineage>
        <taxon>Bacteria</taxon>
        <taxon>Bacillati</taxon>
        <taxon>Actinomycetota</taxon>
        <taxon>Actinomycetes</taxon>
        <taxon>Mycobacteriales</taxon>
        <taxon>Fodinicola</taxon>
    </lineage>
</organism>
<dbReference type="InterPro" id="IPR013249">
    <property type="entry name" value="RNA_pol_sigma70_r4_t2"/>
</dbReference>
<dbReference type="PANTHER" id="PTHR43133">
    <property type="entry name" value="RNA POLYMERASE ECF-TYPE SIGMA FACTO"/>
    <property type="match status" value="1"/>
</dbReference>
<comment type="caution">
    <text evidence="8">The sequence shown here is derived from an EMBL/GenBank/DDBJ whole genome shotgun (WGS) entry which is preliminary data.</text>
</comment>
<name>A0ABN2HA47_9ACTN</name>
<evidence type="ECO:0000256" key="1">
    <source>
        <dbReference type="ARBA" id="ARBA00010641"/>
    </source>
</evidence>
<dbReference type="Gene3D" id="1.10.1740.10">
    <property type="match status" value="1"/>
</dbReference>
<dbReference type="SUPFAM" id="SSF88946">
    <property type="entry name" value="Sigma2 domain of RNA polymerase sigma factors"/>
    <property type="match status" value="1"/>
</dbReference>
<feature type="domain" description="RNA polymerase sigma-70 region 2" evidence="6">
    <location>
        <begin position="16"/>
        <end position="79"/>
    </location>
</feature>
<dbReference type="CDD" id="cd06171">
    <property type="entry name" value="Sigma70_r4"/>
    <property type="match status" value="1"/>
</dbReference>
<accession>A0ABN2HA47</accession>
<reference evidence="8 9" key="1">
    <citation type="journal article" date="2019" name="Int. J. Syst. Evol. Microbiol.">
        <title>The Global Catalogue of Microorganisms (GCM) 10K type strain sequencing project: providing services to taxonomists for standard genome sequencing and annotation.</title>
        <authorList>
            <consortium name="The Broad Institute Genomics Platform"/>
            <consortium name="The Broad Institute Genome Sequencing Center for Infectious Disease"/>
            <person name="Wu L."/>
            <person name="Ma J."/>
        </authorList>
    </citation>
    <scope>NUCLEOTIDE SEQUENCE [LARGE SCALE GENOMIC DNA]</scope>
    <source>
        <strain evidence="8 9">JCM 14718</strain>
    </source>
</reference>
<dbReference type="InterPro" id="IPR039425">
    <property type="entry name" value="RNA_pol_sigma-70-like"/>
</dbReference>
<keyword evidence="2" id="KW-0805">Transcription regulation</keyword>
<dbReference type="InterPro" id="IPR036388">
    <property type="entry name" value="WH-like_DNA-bd_sf"/>
</dbReference>
<evidence type="ECO:0000256" key="2">
    <source>
        <dbReference type="ARBA" id="ARBA00023015"/>
    </source>
</evidence>
<evidence type="ECO:0000256" key="4">
    <source>
        <dbReference type="ARBA" id="ARBA00023125"/>
    </source>
</evidence>
<evidence type="ECO:0000313" key="8">
    <source>
        <dbReference type="EMBL" id="GAA1684379.1"/>
    </source>
</evidence>
<protein>
    <submittedName>
        <fullName evidence="8">SigE family RNA polymerase sigma factor</fullName>
    </submittedName>
</protein>
<evidence type="ECO:0000259" key="6">
    <source>
        <dbReference type="Pfam" id="PF04542"/>
    </source>
</evidence>
<keyword evidence="4" id="KW-0238">DNA-binding</keyword>
<feature type="domain" description="RNA polymerase sigma factor 70 region 4 type 2" evidence="7">
    <location>
        <begin position="103"/>
        <end position="155"/>
    </location>
</feature>
<proteinExistence type="inferred from homology"/>
<evidence type="ECO:0000256" key="3">
    <source>
        <dbReference type="ARBA" id="ARBA00023082"/>
    </source>
</evidence>
<dbReference type="SUPFAM" id="SSF88659">
    <property type="entry name" value="Sigma3 and sigma4 domains of RNA polymerase sigma factors"/>
    <property type="match status" value="1"/>
</dbReference>
<dbReference type="Pfam" id="PF08281">
    <property type="entry name" value="Sigma70_r4_2"/>
    <property type="match status" value="1"/>
</dbReference>
<dbReference type="Proteomes" id="UP001500618">
    <property type="component" value="Unassembled WGS sequence"/>
</dbReference>
<comment type="similarity">
    <text evidence="1">Belongs to the sigma-70 factor family. ECF subfamily.</text>
</comment>
<dbReference type="Gene3D" id="1.10.10.10">
    <property type="entry name" value="Winged helix-like DNA-binding domain superfamily/Winged helix DNA-binding domain"/>
    <property type="match status" value="1"/>
</dbReference>
<evidence type="ECO:0000259" key="7">
    <source>
        <dbReference type="Pfam" id="PF08281"/>
    </source>
</evidence>
<dbReference type="PANTHER" id="PTHR43133:SF50">
    <property type="entry name" value="ECF RNA POLYMERASE SIGMA FACTOR SIGM"/>
    <property type="match status" value="1"/>
</dbReference>
<evidence type="ECO:0000313" key="9">
    <source>
        <dbReference type="Proteomes" id="UP001500618"/>
    </source>
</evidence>
<dbReference type="NCBIfam" id="TIGR02937">
    <property type="entry name" value="sigma70-ECF"/>
    <property type="match status" value="1"/>
</dbReference>
<dbReference type="InterPro" id="IPR013324">
    <property type="entry name" value="RNA_pol_sigma_r3/r4-like"/>
</dbReference>
<dbReference type="InterPro" id="IPR007627">
    <property type="entry name" value="RNA_pol_sigma70_r2"/>
</dbReference>
<sequence>MSDRTPDADLDHIFRNTYRRLLVSMYALTGNMTEAQDVVAEAFVRAVSKRENILAADSPEAWPRTVARNIAVSRWKRAKHLALLLRRAADPDPVVDGASPDRVAVMAAIRRLPRPQAETVALHYIADLPVVDIAATLGVSQGTVKSRLSRGRAALGSLLADDLTKAGA</sequence>
<keyword evidence="9" id="KW-1185">Reference proteome</keyword>
<dbReference type="Pfam" id="PF04542">
    <property type="entry name" value="Sigma70_r2"/>
    <property type="match status" value="1"/>
</dbReference>
<gene>
    <name evidence="8" type="ORF">GCM10009765_37220</name>
</gene>
<dbReference type="InterPro" id="IPR013325">
    <property type="entry name" value="RNA_pol_sigma_r2"/>
</dbReference>
<dbReference type="InterPro" id="IPR014284">
    <property type="entry name" value="RNA_pol_sigma-70_dom"/>
</dbReference>